<evidence type="ECO:0000256" key="6">
    <source>
        <dbReference type="ARBA" id="ARBA00023239"/>
    </source>
</evidence>
<evidence type="ECO:0000313" key="14">
    <source>
        <dbReference type="Proteomes" id="UP000070250"/>
    </source>
</evidence>
<dbReference type="InterPro" id="IPR001544">
    <property type="entry name" value="Aminotrans_IV"/>
</dbReference>
<dbReference type="Proteomes" id="UP000070250">
    <property type="component" value="Chromosome"/>
</dbReference>
<dbReference type="GO" id="GO:0046656">
    <property type="term" value="P:folic acid biosynthetic process"/>
    <property type="evidence" value="ECO:0007669"/>
    <property type="project" value="UniProtKB-KW"/>
</dbReference>
<proteinExistence type="inferred from homology"/>
<comment type="function">
    <text evidence="10">Involved in the biosynthesis of p-aminobenzoate (PABA), a precursor of tetrahydrofolate. Converts 4-amino-4-deoxychorismate into 4-aminobenzoate (PABA) and pyruvate.</text>
</comment>
<comment type="subunit">
    <text evidence="3">Homodimer.</text>
</comment>
<name>A0A127F9A6_STEDE</name>
<protein>
    <recommendedName>
        <fullName evidence="11 12">Aminodeoxychorismate lyase</fullName>
        <ecNumber evidence="8 12">4.1.3.38</ecNumber>
    </recommendedName>
</protein>
<sequence length="272" mass="29954">MSAAILIDGQPPLEEARALHASERGFHYGDGVFETALVRDERVRFLDDHLSRLAHGCKSLNIQAPRRAVLQADIARLSTGCAMGILKIIVSRGAGTRGYRPDAHAGEPTRFVAMYPALPRAPARPIRLRWCETRLSRNARLAGIKHLNRLEQVLAQAEWRDDRIAEGLMLDTEGELVSGTASNIFLLRDGMLATPDLRFCGVQGVMRAQVIRAAAGLGIAVVEEPLWPHDLEQASEVFVTNAVRGIRPVQALGNLRWSETTVACRLKKVLEC</sequence>
<dbReference type="PANTHER" id="PTHR42743">
    <property type="entry name" value="AMINO-ACID AMINOTRANSFERASE"/>
    <property type="match status" value="1"/>
</dbReference>
<comment type="pathway">
    <text evidence="7">Cofactor biosynthesis; tetrahydrofolate biosynthesis; 4-aminobenzoate from chorismate: step 2/2.</text>
</comment>
<keyword evidence="6 13" id="KW-0456">Lyase</keyword>
<dbReference type="Gene3D" id="3.30.470.10">
    <property type="match status" value="1"/>
</dbReference>
<dbReference type="InterPro" id="IPR017824">
    <property type="entry name" value="Aminodeoxychorismate_lyase_IV"/>
</dbReference>
<reference evidence="13 14" key="1">
    <citation type="submission" date="2015-06" db="EMBL/GenBank/DDBJ databases">
        <title>A Comprehensive Approach to Explore the Metabolic and Phylogenetic Diversity of Bacterial Steroid Degradation in the Environment: Testosterone as an Example.</title>
        <authorList>
            <person name="Yang F.-C."/>
            <person name="Chen Y.-L."/>
            <person name="Yu C.-P."/>
            <person name="Tang S.-L."/>
            <person name="Wang P.-H."/>
            <person name="Ismail W."/>
            <person name="Wang C.-H."/>
            <person name="Yang C.-Y."/>
            <person name="Chiang Y.-R."/>
        </authorList>
    </citation>
    <scope>NUCLEOTIDE SEQUENCE [LARGE SCALE GENOMIC DNA]</scope>
    <source>
        <strain evidence="13 14">DSM 18526</strain>
    </source>
</reference>
<keyword evidence="4" id="KW-0663">Pyridoxal phosphate</keyword>
<keyword evidence="5" id="KW-0289">Folate biosynthesis</keyword>
<dbReference type="PANTHER" id="PTHR42743:SF2">
    <property type="entry name" value="AMINODEOXYCHORISMATE LYASE"/>
    <property type="match status" value="1"/>
</dbReference>
<dbReference type="InterPro" id="IPR050571">
    <property type="entry name" value="Class-IV_PLP-Dep_Aminotrnsfr"/>
</dbReference>
<evidence type="ECO:0000256" key="5">
    <source>
        <dbReference type="ARBA" id="ARBA00022909"/>
    </source>
</evidence>
<dbReference type="STRING" id="465721.ACG33_07765"/>
<evidence type="ECO:0000256" key="10">
    <source>
        <dbReference type="ARBA" id="ARBA00054027"/>
    </source>
</evidence>
<keyword evidence="14" id="KW-1185">Reference proteome</keyword>
<dbReference type="Gene3D" id="3.20.10.10">
    <property type="entry name" value="D-amino Acid Aminotransferase, subunit A, domain 2"/>
    <property type="match status" value="1"/>
</dbReference>
<dbReference type="OrthoDB" id="9805628at2"/>
<comment type="cofactor">
    <cofactor evidence="1">
        <name>pyridoxal 5'-phosphate</name>
        <dbReference type="ChEBI" id="CHEBI:597326"/>
    </cofactor>
</comment>
<gene>
    <name evidence="13" type="ORF">ACG33_07765</name>
</gene>
<evidence type="ECO:0000256" key="4">
    <source>
        <dbReference type="ARBA" id="ARBA00022898"/>
    </source>
</evidence>
<organism evidence="13 14">
    <name type="scientific">Steroidobacter denitrificans</name>
    <dbReference type="NCBI Taxonomy" id="465721"/>
    <lineage>
        <taxon>Bacteria</taxon>
        <taxon>Pseudomonadati</taxon>
        <taxon>Pseudomonadota</taxon>
        <taxon>Gammaproteobacteria</taxon>
        <taxon>Steroidobacterales</taxon>
        <taxon>Steroidobacteraceae</taxon>
        <taxon>Steroidobacter</taxon>
    </lineage>
</organism>
<dbReference type="GO" id="GO:0005829">
    <property type="term" value="C:cytosol"/>
    <property type="evidence" value="ECO:0007669"/>
    <property type="project" value="TreeGrafter"/>
</dbReference>
<dbReference type="Pfam" id="PF01063">
    <property type="entry name" value="Aminotran_4"/>
    <property type="match status" value="1"/>
</dbReference>
<dbReference type="InterPro" id="IPR043131">
    <property type="entry name" value="BCAT-like_N"/>
</dbReference>
<dbReference type="RefSeq" id="WP_066920129.1">
    <property type="nucleotide sequence ID" value="NZ_CP011971.1"/>
</dbReference>
<accession>A0A127F9A6</accession>
<dbReference type="PATRIC" id="fig|465721.4.peg.1648"/>
<evidence type="ECO:0000256" key="9">
    <source>
        <dbReference type="ARBA" id="ARBA00049529"/>
    </source>
</evidence>
<evidence type="ECO:0000256" key="12">
    <source>
        <dbReference type="NCBIfam" id="TIGR03461"/>
    </source>
</evidence>
<dbReference type="EC" id="4.1.3.38" evidence="8 12"/>
<comment type="catalytic activity">
    <reaction evidence="9">
        <text>4-amino-4-deoxychorismate = 4-aminobenzoate + pyruvate + H(+)</text>
        <dbReference type="Rhea" id="RHEA:16201"/>
        <dbReference type="ChEBI" id="CHEBI:15361"/>
        <dbReference type="ChEBI" id="CHEBI:15378"/>
        <dbReference type="ChEBI" id="CHEBI:17836"/>
        <dbReference type="ChEBI" id="CHEBI:58406"/>
        <dbReference type="EC" id="4.1.3.38"/>
    </reaction>
</comment>
<dbReference type="NCBIfam" id="TIGR03461">
    <property type="entry name" value="pabC_Proteo"/>
    <property type="match status" value="1"/>
</dbReference>
<dbReference type="GO" id="GO:0030170">
    <property type="term" value="F:pyridoxal phosphate binding"/>
    <property type="evidence" value="ECO:0007669"/>
    <property type="project" value="InterPro"/>
</dbReference>
<evidence type="ECO:0000256" key="8">
    <source>
        <dbReference type="ARBA" id="ARBA00035676"/>
    </source>
</evidence>
<evidence type="ECO:0000256" key="7">
    <source>
        <dbReference type="ARBA" id="ARBA00035633"/>
    </source>
</evidence>
<dbReference type="KEGG" id="sdf:ACG33_07765"/>
<evidence type="ECO:0000256" key="1">
    <source>
        <dbReference type="ARBA" id="ARBA00001933"/>
    </source>
</evidence>
<dbReference type="FunFam" id="3.20.10.10:FF:000002">
    <property type="entry name" value="D-alanine aminotransferase"/>
    <property type="match status" value="1"/>
</dbReference>
<evidence type="ECO:0000256" key="2">
    <source>
        <dbReference type="ARBA" id="ARBA00009320"/>
    </source>
</evidence>
<evidence type="ECO:0000256" key="3">
    <source>
        <dbReference type="ARBA" id="ARBA00011738"/>
    </source>
</evidence>
<dbReference type="EMBL" id="CP011971">
    <property type="protein sequence ID" value="AMN46993.1"/>
    <property type="molecule type" value="Genomic_DNA"/>
</dbReference>
<comment type="similarity">
    <text evidence="2">Belongs to the class-IV pyridoxal-phosphate-dependent aminotransferase family.</text>
</comment>
<dbReference type="InterPro" id="IPR036038">
    <property type="entry name" value="Aminotransferase-like"/>
</dbReference>
<dbReference type="GO" id="GO:0008696">
    <property type="term" value="F:4-amino-4-deoxychorismate lyase activity"/>
    <property type="evidence" value="ECO:0007669"/>
    <property type="project" value="UniProtKB-UniRule"/>
</dbReference>
<dbReference type="InterPro" id="IPR043132">
    <property type="entry name" value="BCAT-like_C"/>
</dbReference>
<dbReference type="SUPFAM" id="SSF56752">
    <property type="entry name" value="D-aminoacid aminotransferase-like PLP-dependent enzymes"/>
    <property type="match status" value="1"/>
</dbReference>
<dbReference type="CDD" id="cd01559">
    <property type="entry name" value="ADCL_like"/>
    <property type="match status" value="1"/>
</dbReference>
<evidence type="ECO:0000256" key="11">
    <source>
        <dbReference type="ARBA" id="ARBA00069174"/>
    </source>
</evidence>
<dbReference type="NCBIfam" id="NF004761">
    <property type="entry name" value="PRK06092.1"/>
    <property type="match status" value="1"/>
</dbReference>
<evidence type="ECO:0000313" key="13">
    <source>
        <dbReference type="EMBL" id="AMN46993.1"/>
    </source>
</evidence>
<dbReference type="AlphaFoldDB" id="A0A127F9A6"/>
<dbReference type="GO" id="GO:0008153">
    <property type="term" value="P:4-aminobenzoate biosynthetic process"/>
    <property type="evidence" value="ECO:0007669"/>
    <property type="project" value="UniProtKB-UniRule"/>
</dbReference>